<dbReference type="Proteomes" id="UP001596956">
    <property type="component" value="Unassembled WGS sequence"/>
</dbReference>
<keyword evidence="3" id="KW-1185">Reference proteome</keyword>
<reference evidence="3" key="1">
    <citation type="journal article" date="2019" name="Int. J. Syst. Evol. Microbiol.">
        <title>The Global Catalogue of Microorganisms (GCM) 10K type strain sequencing project: providing services to taxonomists for standard genome sequencing and annotation.</title>
        <authorList>
            <consortium name="The Broad Institute Genomics Platform"/>
            <consortium name="The Broad Institute Genome Sequencing Center for Infectious Disease"/>
            <person name="Wu L."/>
            <person name="Ma J."/>
        </authorList>
    </citation>
    <scope>NUCLEOTIDE SEQUENCE [LARGE SCALE GENOMIC DNA]</scope>
    <source>
        <strain evidence="3">CCUG 63369</strain>
    </source>
</reference>
<name>A0ABW3BJG7_9ACTN</name>
<gene>
    <name evidence="2" type="ORF">ACFQZU_16500</name>
</gene>
<evidence type="ECO:0000313" key="2">
    <source>
        <dbReference type="EMBL" id="MFD0802909.1"/>
    </source>
</evidence>
<feature type="transmembrane region" description="Helical" evidence="1">
    <location>
        <begin position="12"/>
        <end position="28"/>
    </location>
</feature>
<dbReference type="EMBL" id="JBHTHR010000644">
    <property type="protein sequence ID" value="MFD0802909.1"/>
    <property type="molecule type" value="Genomic_DNA"/>
</dbReference>
<feature type="transmembrane region" description="Helical" evidence="1">
    <location>
        <begin position="34"/>
        <end position="54"/>
    </location>
</feature>
<keyword evidence="1" id="KW-0472">Membrane</keyword>
<keyword evidence="1" id="KW-1133">Transmembrane helix</keyword>
<protein>
    <submittedName>
        <fullName evidence="2">DUF58 domain-containing protein</fullName>
    </submittedName>
</protein>
<organism evidence="2 3">
    <name type="scientific">Streptomonospora algeriensis</name>
    <dbReference type="NCBI Taxonomy" id="995084"/>
    <lineage>
        <taxon>Bacteria</taxon>
        <taxon>Bacillati</taxon>
        <taxon>Actinomycetota</taxon>
        <taxon>Actinomycetes</taxon>
        <taxon>Streptosporangiales</taxon>
        <taxon>Nocardiopsidaceae</taxon>
        <taxon>Streptomonospora</taxon>
    </lineage>
</organism>
<sequence length="66" mass="6751">MSLLPAFTVRGWGLLSGGAALIASGLVIGERDLVGFGILVFALPLLAGLTLWGAPGRVVHSRALQP</sequence>
<evidence type="ECO:0000256" key="1">
    <source>
        <dbReference type="SAM" id="Phobius"/>
    </source>
</evidence>
<comment type="caution">
    <text evidence="2">The sequence shown here is derived from an EMBL/GenBank/DDBJ whole genome shotgun (WGS) entry which is preliminary data.</text>
</comment>
<keyword evidence="1" id="KW-0812">Transmembrane</keyword>
<proteinExistence type="predicted"/>
<accession>A0ABW3BJG7</accession>
<feature type="non-terminal residue" evidence="2">
    <location>
        <position position="66"/>
    </location>
</feature>
<evidence type="ECO:0000313" key="3">
    <source>
        <dbReference type="Proteomes" id="UP001596956"/>
    </source>
</evidence>